<feature type="compositionally biased region" description="Basic and acidic residues" evidence="1">
    <location>
        <begin position="153"/>
        <end position="169"/>
    </location>
</feature>
<dbReference type="InterPro" id="IPR018247">
    <property type="entry name" value="EF_Hand_1_Ca_BS"/>
</dbReference>
<dbReference type="Proteomes" id="UP001596516">
    <property type="component" value="Unassembled WGS sequence"/>
</dbReference>
<feature type="region of interest" description="Disordered" evidence="1">
    <location>
        <begin position="153"/>
        <end position="203"/>
    </location>
</feature>
<evidence type="ECO:0000256" key="1">
    <source>
        <dbReference type="SAM" id="MobiDB-lite"/>
    </source>
</evidence>
<dbReference type="InterPro" id="IPR002048">
    <property type="entry name" value="EF_hand_dom"/>
</dbReference>
<dbReference type="InterPro" id="IPR011992">
    <property type="entry name" value="EF-hand-dom_pair"/>
</dbReference>
<organism evidence="4 5">
    <name type="scientific">Plastorhodobacter daqingensis</name>
    <dbReference type="NCBI Taxonomy" id="1387281"/>
    <lineage>
        <taxon>Bacteria</taxon>
        <taxon>Pseudomonadati</taxon>
        <taxon>Pseudomonadota</taxon>
        <taxon>Alphaproteobacteria</taxon>
        <taxon>Rhodobacterales</taxon>
        <taxon>Paracoccaceae</taxon>
        <taxon>Plastorhodobacter</taxon>
    </lineage>
</organism>
<evidence type="ECO:0000256" key="2">
    <source>
        <dbReference type="SAM" id="SignalP"/>
    </source>
</evidence>
<dbReference type="PROSITE" id="PS00018">
    <property type="entry name" value="EF_HAND_1"/>
    <property type="match status" value="4"/>
</dbReference>
<feature type="signal peptide" evidence="2">
    <location>
        <begin position="1"/>
        <end position="28"/>
    </location>
</feature>
<dbReference type="RefSeq" id="WP_377398623.1">
    <property type="nucleotide sequence ID" value="NZ_JBHTFQ010000001.1"/>
</dbReference>
<dbReference type="EMBL" id="JBHTFQ010000001">
    <property type="protein sequence ID" value="MFC7703078.1"/>
    <property type="molecule type" value="Genomic_DNA"/>
</dbReference>
<evidence type="ECO:0000313" key="4">
    <source>
        <dbReference type="EMBL" id="MFC7703078.1"/>
    </source>
</evidence>
<name>A0ABW2UFW4_9RHOB</name>
<accession>A0ABW2UFW4</accession>
<keyword evidence="5" id="KW-1185">Reference proteome</keyword>
<gene>
    <name evidence="4" type="ORF">ACFQXB_02575</name>
</gene>
<dbReference type="Pfam" id="PF13202">
    <property type="entry name" value="EF-hand_5"/>
    <property type="match status" value="4"/>
</dbReference>
<dbReference type="Gene3D" id="1.10.238.10">
    <property type="entry name" value="EF-hand"/>
    <property type="match status" value="2"/>
</dbReference>
<dbReference type="CDD" id="cd00051">
    <property type="entry name" value="EFh"/>
    <property type="match status" value="1"/>
</dbReference>
<protein>
    <submittedName>
        <fullName evidence="4">EF-hand domain-containing protein</fullName>
    </submittedName>
</protein>
<evidence type="ECO:0000313" key="5">
    <source>
        <dbReference type="Proteomes" id="UP001596516"/>
    </source>
</evidence>
<proteinExistence type="predicted"/>
<keyword evidence="2" id="KW-0732">Signal</keyword>
<comment type="caution">
    <text evidence="4">The sequence shown here is derived from an EMBL/GenBank/DDBJ whole genome shotgun (WGS) entry which is preliminary data.</text>
</comment>
<dbReference type="SUPFAM" id="SSF47473">
    <property type="entry name" value="EF-hand"/>
    <property type="match status" value="1"/>
</dbReference>
<feature type="domain" description="EF-hand" evidence="3">
    <location>
        <begin position="41"/>
        <end position="67"/>
    </location>
</feature>
<feature type="chain" id="PRO_5045260813" evidence="2">
    <location>
        <begin position="29"/>
        <end position="203"/>
    </location>
</feature>
<evidence type="ECO:0000259" key="3">
    <source>
        <dbReference type="PROSITE" id="PS50222"/>
    </source>
</evidence>
<reference evidence="5" key="1">
    <citation type="journal article" date="2019" name="Int. J. Syst. Evol. Microbiol.">
        <title>The Global Catalogue of Microorganisms (GCM) 10K type strain sequencing project: providing services to taxonomists for standard genome sequencing and annotation.</title>
        <authorList>
            <consortium name="The Broad Institute Genomics Platform"/>
            <consortium name="The Broad Institute Genome Sequencing Center for Infectious Disease"/>
            <person name="Wu L."/>
            <person name="Ma J."/>
        </authorList>
    </citation>
    <scope>NUCLEOTIDE SEQUENCE [LARGE SCALE GENOMIC DNA]</scope>
    <source>
        <strain evidence="5">CGMCC 1.12750</strain>
    </source>
</reference>
<dbReference type="PROSITE" id="PS50222">
    <property type="entry name" value="EF_HAND_2"/>
    <property type="match status" value="1"/>
</dbReference>
<sequence>MTGKKHLITAAILAAVGATATFGSIAMAQPGQMRGGPGAGFAQFDLDGDGQITAEEIETLRARQTEGLDADGDGLLSAEEIAAHHMRQMQAMIEARAEGLVGMLDRDGDGLLSATELAASRVALVPSMPLPDIARLDTDGDGQISEAEFDAGRRAMREAMRDGKQRARDGQQGQRREHRPMMRGEGPGQPPASRAPVEAPPAQ</sequence>